<keyword evidence="8" id="KW-1185">Reference proteome</keyword>
<dbReference type="PROSITE" id="PS00484">
    <property type="entry name" value="THYROGLOBULIN_1_1"/>
    <property type="match status" value="1"/>
</dbReference>
<dbReference type="EMBL" id="JAUPFM010000001">
    <property type="protein sequence ID" value="KAK2863374.1"/>
    <property type="molecule type" value="Genomic_DNA"/>
</dbReference>
<dbReference type="SUPFAM" id="SSF57610">
    <property type="entry name" value="Thyroglobulin type-1 domain"/>
    <property type="match status" value="1"/>
</dbReference>
<feature type="disulfide bond" evidence="2">
    <location>
        <begin position="61"/>
        <end position="68"/>
    </location>
</feature>
<name>A0AA88T8J6_CHASR</name>
<comment type="caution">
    <text evidence="2">Lacks conserved residue(s) required for the propagation of feature annotation.</text>
</comment>
<evidence type="ECO:0000256" key="1">
    <source>
        <dbReference type="ARBA" id="ARBA00023157"/>
    </source>
</evidence>
<feature type="disulfide bond" evidence="2">
    <location>
        <begin position="31"/>
        <end position="50"/>
    </location>
</feature>
<dbReference type="AlphaFoldDB" id="A0AA88T8J6"/>
<dbReference type="Pfam" id="PF00059">
    <property type="entry name" value="Lectin_C"/>
    <property type="match status" value="1"/>
</dbReference>
<comment type="caution">
    <text evidence="7">The sequence shown here is derived from an EMBL/GenBank/DDBJ whole genome shotgun (WGS) entry which is preliminary data.</text>
</comment>
<dbReference type="SUPFAM" id="SSF56436">
    <property type="entry name" value="C-type lectin-like"/>
    <property type="match status" value="1"/>
</dbReference>
<dbReference type="PROSITE" id="PS50041">
    <property type="entry name" value="C_TYPE_LECTIN_2"/>
    <property type="match status" value="1"/>
</dbReference>
<dbReference type="CDD" id="cd00037">
    <property type="entry name" value="CLECT"/>
    <property type="match status" value="1"/>
</dbReference>
<keyword evidence="1 2" id="KW-1015">Disulfide bond</keyword>
<dbReference type="InterPro" id="IPR001304">
    <property type="entry name" value="C-type_lectin-like"/>
</dbReference>
<accession>A0AA88T8J6</accession>
<evidence type="ECO:0000313" key="7">
    <source>
        <dbReference type="EMBL" id="KAK2863374.1"/>
    </source>
</evidence>
<dbReference type="Pfam" id="PF00086">
    <property type="entry name" value="Thyroglobulin_1"/>
    <property type="match status" value="1"/>
</dbReference>
<evidence type="ECO:0000259" key="6">
    <source>
        <dbReference type="PROSITE" id="PS51162"/>
    </source>
</evidence>
<feature type="compositionally biased region" description="Basic and acidic residues" evidence="3">
    <location>
        <begin position="219"/>
        <end position="233"/>
    </location>
</feature>
<dbReference type="PRINTS" id="PR01504">
    <property type="entry name" value="PNCREATITSAP"/>
</dbReference>
<dbReference type="InterPro" id="IPR050111">
    <property type="entry name" value="C-type_lectin/snaclec_domain"/>
</dbReference>
<sequence length="271" mass="30854">MKVLCVVLSLCTLLAFSQAHPVNGTYPGGKCDDVRQQCNATLIGAFCPQCDSKGNFLPKQCSGSTGYCWCVDIFSGKEKENTRTPPGTKLNCGGKKRCPDGWTNHGDKCFIFIDTPKRWTDAEVYCRFDGANLASIHSDEENYFITSLTRGDTHDFPQSWLGGFDAIQPGFWLWSDGSEFSYENWHENEPYDDDDDDEEKDEGDEKDDDDEDEDDHDNSDEKHHDDDKDDRNKKDKKNCLRINYEHGLKWFYAPCVDTLPFVCAKKADDDD</sequence>
<reference evidence="7" key="1">
    <citation type="submission" date="2023-07" db="EMBL/GenBank/DDBJ databases">
        <title>Chromosome-level Genome Assembly of Striped Snakehead (Channa striata).</title>
        <authorList>
            <person name="Liu H."/>
        </authorList>
    </citation>
    <scope>NUCLEOTIDE SEQUENCE</scope>
    <source>
        <strain evidence="7">Gz</strain>
        <tissue evidence="7">Muscle</tissue>
    </source>
</reference>
<evidence type="ECO:0000313" key="8">
    <source>
        <dbReference type="Proteomes" id="UP001187415"/>
    </source>
</evidence>
<keyword evidence="4" id="KW-0732">Signal</keyword>
<dbReference type="SMART" id="SM00211">
    <property type="entry name" value="TY"/>
    <property type="match status" value="1"/>
</dbReference>
<feature type="domain" description="Thyroglobulin type-1" evidence="6">
    <location>
        <begin position="28"/>
        <end position="92"/>
    </location>
</feature>
<proteinExistence type="predicted"/>
<dbReference type="InterPro" id="IPR016186">
    <property type="entry name" value="C-type_lectin-like/link_sf"/>
</dbReference>
<evidence type="ECO:0000256" key="2">
    <source>
        <dbReference type="PROSITE-ProRule" id="PRU00500"/>
    </source>
</evidence>
<evidence type="ECO:0000259" key="5">
    <source>
        <dbReference type="PROSITE" id="PS50041"/>
    </source>
</evidence>
<protein>
    <submittedName>
        <fullName evidence="7">Uncharacterized protein</fullName>
    </submittedName>
</protein>
<dbReference type="InterPro" id="IPR016187">
    <property type="entry name" value="CTDL_fold"/>
</dbReference>
<dbReference type="InterPro" id="IPR036857">
    <property type="entry name" value="Thyroglobulin_1_sf"/>
</dbReference>
<feature type="region of interest" description="Disordered" evidence="3">
    <location>
        <begin position="184"/>
        <end position="234"/>
    </location>
</feature>
<dbReference type="Gene3D" id="4.10.800.10">
    <property type="entry name" value="Thyroglobulin type-1"/>
    <property type="match status" value="1"/>
</dbReference>
<gene>
    <name evidence="7" type="ORF">Q5P01_002907</name>
</gene>
<organism evidence="7 8">
    <name type="scientific">Channa striata</name>
    <name type="common">Snakehead murrel</name>
    <name type="synonym">Ophicephalus striatus</name>
    <dbReference type="NCBI Taxonomy" id="64152"/>
    <lineage>
        <taxon>Eukaryota</taxon>
        <taxon>Metazoa</taxon>
        <taxon>Chordata</taxon>
        <taxon>Craniata</taxon>
        <taxon>Vertebrata</taxon>
        <taxon>Euteleostomi</taxon>
        <taxon>Actinopterygii</taxon>
        <taxon>Neopterygii</taxon>
        <taxon>Teleostei</taxon>
        <taxon>Neoteleostei</taxon>
        <taxon>Acanthomorphata</taxon>
        <taxon>Anabantaria</taxon>
        <taxon>Anabantiformes</taxon>
        <taxon>Channoidei</taxon>
        <taxon>Channidae</taxon>
        <taxon>Channa</taxon>
    </lineage>
</organism>
<evidence type="ECO:0000256" key="3">
    <source>
        <dbReference type="SAM" id="MobiDB-lite"/>
    </source>
</evidence>
<dbReference type="SMART" id="SM00034">
    <property type="entry name" value="CLECT"/>
    <property type="match status" value="1"/>
</dbReference>
<feature type="chain" id="PRO_5041727926" evidence="4">
    <location>
        <begin position="20"/>
        <end position="271"/>
    </location>
</feature>
<evidence type="ECO:0000256" key="4">
    <source>
        <dbReference type="SAM" id="SignalP"/>
    </source>
</evidence>
<dbReference type="CDD" id="cd00191">
    <property type="entry name" value="TY"/>
    <property type="match status" value="1"/>
</dbReference>
<dbReference type="Proteomes" id="UP001187415">
    <property type="component" value="Unassembled WGS sequence"/>
</dbReference>
<feature type="signal peptide" evidence="4">
    <location>
        <begin position="1"/>
        <end position="19"/>
    </location>
</feature>
<dbReference type="InterPro" id="IPR000716">
    <property type="entry name" value="Thyroglobulin_1"/>
</dbReference>
<feature type="compositionally biased region" description="Acidic residues" evidence="3">
    <location>
        <begin position="190"/>
        <end position="218"/>
    </location>
</feature>
<feature type="domain" description="C-type lectin" evidence="5">
    <location>
        <begin position="105"/>
        <end position="264"/>
    </location>
</feature>
<dbReference type="PROSITE" id="PS51162">
    <property type="entry name" value="THYROGLOBULIN_1_2"/>
    <property type="match status" value="1"/>
</dbReference>
<dbReference type="Gene3D" id="3.10.100.10">
    <property type="entry name" value="Mannose-Binding Protein A, subunit A"/>
    <property type="match status" value="1"/>
</dbReference>
<dbReference type="PANTHER" id="PTHR22803">
    <property type="entry name" value="MANNOSE, PHOSPHOLIPASE, LECTIN RECEPTOR RELATED"/>
    <property type="match status" value="1"/>
</dbReference>